<dbReference type="InterPro" id="IPR025295">
    <property type="entry name" value="eCIS_core_dom"/>
</dbReference>
<evidence type="ECO:0000256" key="1">
    <source>
        <dbReference type="SAM" id="MobiDB-lite"/>
    </source>
</evidence>
<keyword evidence="4" id="KW-1185">Reference proteome</keyword>
<feature type="region of interest" description="Disordered" evidence="1">
    <location>
        <begin position="1"/>
        <end position="20"/>
    </location>
</feature>
<organism evidence="3 4">
    <name type="scientific">Nonomuraea spiralis</name>
    <dbReference type="NCBI Taxonomy" id="46182"/>
    <lineage>
        <taxon>Bacteria</taxon>
        <taxon>Bacillati</taxon>
        <taxon>Actinomycetota</taxon>
        <taxon>Actinomycetes</taxon>
        <taxon>Streptosporangiales</taxon>
        <taxon>Streptosporangiaceae</taxon>
        <taxon>Nonomuraea</taxon>
    </lineage>
</organism>
<gene>
    <name evidence="3" type="ORF">ACFFV7_36180</name>
</gene>
<reference evidence="3 4" key="1">
    <citation type="submission" date="2024-09" db="EMBL/GenBank/DDBJ databases">
        <authorList>
            <person name="Sun Q."/>
            <person name="Mori K."/>
        </authorList>
    </citation>
    <scope>NUCLEOTIDE SEQUENCE [LARGE SCALE GENOMIC DNA]</scope>
    <source>
        <strain evidence="3 4">CCM 3426</strain>
    </source>
</reference>
<feature type="compositionally biased region" description="Basic and acidic residues" evidence="1">
    <location>
        <begin position="1"/>
        <end position="19"/>
    </location>
</feature>
<accession>A0ABV5IRP0</accession>
<name>A0ABV5IRP0_9ACTN</name>
<evidence type="ECO:0000259" key="2">
    <source>
        <dbReference type="Pfam" id="PF13699"/>
    </source>
</evidence>
<protein>
    <submittedName>
        <fullName evidence="3">DUF4157 domain-containing protein</fullName>
    </submittedName>
</protein>
<dbReference type="Proteomes" id="UP001589647">
    <property type="component" value="Unassembled WGS sequence"/>
</dbReference>
<proteinExistence type="predicted"/>
<dbReference type="EMBL" id="JBHMEI010000039">
    <property type="protein sequence ID" value="MFB9206680.1"/>
    <property type="molecule type" value="Genomic_DNA"/>
</dbReference>
<comment type="caution">
    <text evidence="3">The sequence shown here is derived from an EMBL/GenBank/DDBJ whole genome shotgun (WGS) entry which is preliminary data.</text>
</comment>
<evidence type="ECO:0000313" key="3">
    <source>
        <dbReference type="EMBL" id="MFB9206680.1"/>
    </source>
</evidence>
<dbReference type="Pfam" id="PF13699">
    <property type="entry name" value="eCIS_core"/>
    <property type="match status" value="1"/>
</dbReference>
<evidence type="ECO:0000313" key="4">
    <source>
        <dbReference type="Proteomes" id="UP001589647"/>
    </source>
</evidence>
<sequence>MFTHVTRDRRGADKPEPAEQKCGCGGFDVRRYADGGQLAGRETWTVSKPYDADEVAADAAAERVMAGPSGQRANDLVGFGRAFGHDFAGVRLHTDSAAAGFARTMRAQAVTVGRQIFFREGAYQPHTPGGRRLLAHELAHVVQHDHAPSRRVRRQGLSCSTVDFPDFQVVLAGTVVHYLIKRDFGGRVPGAVSIGIPGASAGPIRTEGICGGFKEDIPPEEFGSSGPMAGMGVPDLARITSNRKLEVAEIKPAALVCLVDGEIQLAKYVGEGNSPDAGQKAWRTRKGIRGVAPMPPETYSPPGPIVAGPFIIRTQWCAPGLLAYHVLTPPRSRRVTEEERRREQERIRAEARRRKAMAAGVVAAGATAARVIVGKAAWRHFWAVVIERFAVRAAAAAALALADGPLPFGELLDLGLAAVTAVQIAIEWNELWLKADQLAAQEGA</sequence>
<dbReference type="RefSeq" id="WP_189650732.1">
    <property type="nucleotide sequence ID" value="NZ_BMRC01000015.1"/>
</dbReference>
<feature type="domain" description="eCIS core" evidence="2">
    <location>
        <begin position="79"/>
        <end position="146"/>
    </location>
</feature>